<evidence type="ECO:0000256" key="1">
    <source>
        <dbReference type="SAM" id="MobiDB-lite"/>
    </source>
</evidence>
<proteinExistence type="predicted"/>
<keyword evidence="3" id="KW-1185">Reference proteome</keyword>
<evidence type="ECO:0000313" key="2">
    <source>
        <dbReference type="EMBL" id="EYF01136.1"/>
    </source>
</evidence>
<dbReference type="STRING" id="1192034.CAP_8641"/>
<dbReference type="Proteomes" id="UP000019678">
    <property type="component" value="Unassembled WGS sequence"/>
</dbReference>
<accession>A0A017SXX3</accession>
<feature type="region of interest" description="Disordered" evidence="1">
    <location>
        <begin position="1"/>
        <end position="164"/>
    </location>
</feature>
<reference evidence="2 3" key="1">
    <citation type="submission" date="2013-05" db="EMBL/GenBank/DDBJ databases">
        <title>Genome assembly of Chondromyces apiculatus DSM 436.</title>
        <authorList>
            <person name="Sharma G."/>
            <person name="Khatri I."/>
            <person name="Kaur C."/>
            <person name="Mayilraj S."/>
            <person name="Subramanian S."/>
        </authorList>
    </citation>
    <scope>NUCLEOTIDE SEQUENCE [LARGE SCALE GENOMIC DNA]</scope>
    <source>
        <strain evidence="2 3">DSM 436</strain>
    </source>
</reference>
<dbReference type="AlphaFoldDB" id="A0A017SXX3"/>
<dbReference type="EMBL" id="ASRX01000088">
    <property type="protein sequence ID" value="EYF01136.1"/>
    <property type="molecule type" value="Genomic_DNA"/>
</dbReference>
<name>A0A017SXX3_9BACT</name>
<comment type="caution">
    <text evidence="2">The sequence shown here is derived from an EMBL/GenBank/DDBJ whole genome shotgun (WGS) entry which is preliminary data.</text>
</comment>
<protein>
    <submittedName>
        <fullName evidence="2">Uncharacterized protein</fullName>
    </submittedName>
</protein>
<evidence type="ECO:0000313" key="3">
    <source>
        <dbReference type="Proteomes" id="UP000019678"/>
    </source>
</evidence>
<gene>
    <name evidence="2" type="ORF">CAP_8641</name>
</gene>
<feature type="compositionally biased region" description="Basic residues" evidence="1">
    <location>
        <begin position="63"/>
        <end position="85"/>
    </location>
</feature>
<sequence length="164" mass="18210">MPWKPARCWPRDAPRGCLDAETPPRRRAVSSGRDAAALPGGRGVVGDRRRHFRRGNRYEGRRHLPVHRGNRYGGRRHLPVHRGNRCGRSATAPPPPGNRYGGTSTDGTLHDREGWRRRHPHALHRERGAGGAALLFPPSEQVQGLSDSRAPGAGNLRRRKAPHP</sequence>
<organism evidence="2 3">
    <name type="scientific">Chondromyces apiculatus DSM 436</name>
    <dbReference type="NCBI Taxonomy" id="1192034"/>
    <lineage>
        <taxon>Bacteria</taxon>
        <taxon>Pseudomonadati</taxon>
        <taxon>Myxococcota</taxon>
        <taxon>Polyangia</taxon>
        <taxon>Polyangiales</taxon>
        <taxon>Polyangiaceae</taxon>
        <taxon>Chondromyces</taxon>
    </lineage>
</organism>